<evidence type="ECO:0000313" key="2">
    <source>
        <dbReference type="EMBL" id="SBR36959.1"/>
    </source>
</evidence>
<reference evidence="2" key="1">
    <citation type="submission" date="2016-05" db="EMBL/GenBank/DDBJ databases">
        <authorList>
            <person name="Lavstsen T."/>
            <person name="Jespersen J.S."/>
        </authorList>
    </citation>
    <scope>NUCLEOTIDE SEQUENCE</scope>
    <source>
        <tissue evidence="2">Brain</tissue>
    </source>
</reference>
<gene>
    <name evidence="2" type="primary">SI:DKEY-177P2.16</name>
</gene>
<proteinExistence type="predicted"/>
<reference evidence="2" key="2">
    <citation type="submission" date="2016-06" db="EMBL/GenBank/DDBJ databases">
        <title>The genome of a short-lived fish provides insights into sex chromosome evolution and the genetic control of aging.</title>
        <authorList>
            <person name="Reichwald K."/>
            <person name="Felder M."/>
            <person name="Petzold A."/>
            <person name="Koch P."/>
            <person name="Groth M."/>
            <person name="Platzer M."/>
        </authorList>
    </citation>
    <scope>NUCLEOTIDE SEQUENCE</scope>
    <source>
        <tissue evidence="2">Brain</tissue>
    </source>
</reference>
<feature type="coiled-coil region" evidence="1">
    <location>
        <begin position="62"/>
        <end position="89"/>
    </location>
</feature>
<dbReference type="EMBL" id="HAEE01016909">
    <property type="protein sequence ID" value="SBR36959.1"/>
    <property type="molecule type" value="Transcribed_RNA"/>
</dbReference>
<name>A0A1A8KZ84_NOTKU</name>
<protein>
    <submittedName>
        <fullName evidence="2">Si:dkey-177p2.16</fullName>
    </submittedName>
</protein>
<sequence>MEPSRYFSSGIILLCQPKGPQFGTEKRDQRQTGMDIIQNEDPPMDEHLPDHDYCSSAEPAAIDLALDHIQDLQAEIASQRKQMEEMALSNKYGL</sequence>
<organism evidence="2">
    <name type="scientific">Nothobranchius kuhntae</name>
    <name type="common">Beira killifish</name>
    <dbReference type="NCBI Taxonomy" id="321403"/>
    <lineage>
        <taxon>Eukaryota</taxon>
        <taxon>Metazoa</taxon>
        <taxon>Chordata</taxon>
        <taxon>Craniata</taxon>
        <taxon>Vertebrata</taxon>
        <taxon>Euteleostomi</taxon>
        <taxon>Actinopterygii</taxon>
        <taxon>Neopterygii</taxon>
        <taxon>Teleostei</taxon>
        <taxon>Neoteleostei</taxon>
        <taxon>Acanthomorphata</taxon>
        <taxon>Ovalentaria</taxon>
        <taxon>Atherinomorphae</taxon>
        <taxon>Cyprinodontiformes</taxon>
        <taxon>Nothobranchiidae</taxon>
        <taxon>Nothobranchius</taxon>
    </lineage>
</organism>
<evidence type="ECO:0000256" key="1">
    <source>
        <dbReference type="SAM" id="Coils"/>
    </source>
</evidence>
<accession>A0A1A8KZ84</accession>
<dbReference type="AlphaFoldDB" id="A0A1A8KZ84"/>
<keyword evidence="1" id="KW-0175">Coiled coil</keyword>